<dbReference type="Gene3D" id="1.10.510.10">
    <property type="entry name" value="Transferase(Phosphotransferase) domain 1"/>
    <property type="match status" value="1"/>
</dbReference>
<dbReference type="InterPro" id="IPR011009">
    <property type="entry name" value="Kinase-like_dom_sf"/>
</dbReference>
<evidence type="ECO:0000313" key="7">
    <source>
        <dbReference type="Proteomes" id="UP000800094"/>
    </source>
</evidence>
<dbReference type="GeneID" id="54574907"/>
<evidence type="ECO:0000256" key="3">
    <source>
        <dbReference type="ARBA" id="ARBA00022777"/>
    </source>
</evidence>
<dbReference type="CDD" id="cd00180">
    <property type="entry name" value="PKc"/>
    <property type="match status" value="1"/>
</dbReference>
<protein>
    <submittedName>
        <fullName evidence="6">Kinase-like protein</fullName>
    </submittedName>
</protein>
<feature type="domain" description="Protein kinase" evidence="5">
    <location>
        <begin position="107"/>
        <end position="427"/>
    </location>
</feature>
<evidence type="ECO:0000256" key="2">
    <source>
        <dbReference type="ARBA" id="ARBA00022741"/>
    </source>
</evidence>
<sequence length="488" mass="55250">MRRLEETGFIAGLKNYWETWNDCAITEEENTGHLLLLETIPGIRYRSRRKHQDEHAARQYFRNVVEANANGTLDRPFPGELTGNDPAQILQFQHSLRLIPEEQLSGIDWENPLGAGQNGRVFKAIWNRPHEVLEQGPDHKAVLDVVLKEVLPRQGSTENPLKKLLKELYPTYISLGSKPVACIDFLGIARLAGGQKEHSDSSRAATDKYYLVFERATEGSLLVFLENELRGKRFFKAWDNVINAITSIASGLATLHKHSVLHRDLHDENILVTLREYPNDPHQFEYKVMLSDVGEGKMLFPSAADPDLPEGYYASYGNPEYRAPEVQGPSGWTEAADVWSFGVIAVKLLEMRRSICDGSCAIPPWVLEEVQEEYPDKDFSHTSRDMGFIVPLSLKRVLEPCLRHNPNERPAAHAAAMSLDEVSMEFFNDDEEEKEKNRDVKWTYWDWRTTKAAGRTGKGLVLGKVKESLGSPLDAIEELSLGKELDLD</sequence>
<dbReference type="PROSITE" id="PS50011">
    <property type="entry name" value="PROTEIN_KINASE_DOM"/>
    <property type="match status" value="1"/>
</dbReference>
<dbReference type="InterPro" id="IPR051681">
    <property type="entry name" value="Ser/Thr_Kinases-Pseudokinases"/>
</dbReference>
<gene>
    <name evidence="6" type="ORF">BU26DRAFT_286928</name>
</gene>
<dbReference type="AlphaFoldDB" id="A0A6A6IJ93"/>
<evidence type="ECO:0000313" key="6">
    <source>
        <dbReference type="EMBL" id="KAF2249640.1"/>
    </source>
</evidence>
<keyword evidence="7" id="KW-1185">Reference proteome</keyword>
<dbReference type="GO" id="GO:0004674">
    <property type="term" value="F:protein serine/threonine kinase activity"/>
    <property type="evidence" value="ECO:0007669"/>
    <property type="project" value="TreeGrafter"/>
</dbReference>
<keyword evidence="3 6" id="KW-0418">Kinase</keyword>
<proteinExistence type="predicted"/>
<evidence type="ECO:0000259" key="5">
    <source>
        <dbReference type="PROSITE" id="PS50011"/>
    </source>
</evidence>
<evidence type="ECO:0000256" key="1">
    <source>
        <dbReference type="ARBA" id="ARBA00022679"/>
    </source>
</evidence>
<organism evidence="6 7">
    <name type="scientific">Trematosphaeria pertusa</name>
    <dbReference type="NCBI Taxonomy" id="390896"/>
    <lineage>
        <taxon>Eukaryota</taxon>
        <taxon>Fungi</taxon>
        <taxon>Dikarya</taxon>
        <taxon>Ascomycota</taxon>
        <taxon>Pezizomycotina</taxon>
        <taxon>Dothideomycetes</taxon>
        <taxon>Pleosporomycetidae</taxon>
        <taxon>Pleosporales</taxon>
        <taxon>Massarineae</taxon>
        <taxon>Trematosphaeriaceae</taxon>
        <taxon>Trematosphaeria</taxon>
    </lineage>
</organism>
<dbReference type="Proteomes" id="UP000800094">
    <property type="component" value="Unassembled WGS sequence"/>
</dbReference>
<dbReference type="InterPro" id="IPR000719">
    <property type="entry name" value="Prot_kinase_dom"/>
</dbReference>
<accession>A0A6A6IJ93</accession>
<dbReference type="SUPFAM" id="SSF56112">
    <property type="entry name" value="Protein kinase-like (PK-like)"/>
    <property type="match status" value="1"/>
</dbReference>
<evidence type="ECO:0000256" key="4">
    <source>
        <dbReference type="ARBA" id="ARBA00022840"/>
    </source>
</evidence>
<keyword evidence="4" id="KW-0067">ATP-binding</keyword>
<reference evidence="6" key="1">
    <citation type="journal article" date="2020" name="Stud. Mycol.">
        <title>101 Dothideomycetes genomes: a test case for predicting lifestyles and emergence of pathogens.</title>
        <authorList>
            <person name="Haridas S."/>
            <person name="Albert R."/>
            <person name="Binder M."/>
            <person name="Bloem J."/>
            <person name="Labutti K."/>
            <person name="Salamov A."/>
            <person name="Andreopoulos B."/>
            <person name="Baker S."/>
            <person name="Barry K."/>
            <person name="Bills G."/>
            <person name="Bluhm B."/>
            <person name="Cannon C."/>
            <person name="Castanera R."/>
            <person name="Culley D."/>
            <person name="Daum C."/>
            <person name="Ezra D."/>
            <person name="Gonzalez J."/>
            <person name="Henrissat B."/>
            <person name="Kuo A."/>
            <person name="Liang C."/>
            <person name="Lipzen A."/>
            <person name="Lutzoni F."/>
            <person name="Magnuson J."/>
            <person name="Mondo S."/>
            <person name="Nolan M."/>
            <person name="Ohm R."/>
            <person name="Pangilinan J."/>
            <person name="Park H.-J."/>
            <person name="Ramirez L."/>
            <person name="Alfaro M."/>
            <person name="Sun H."/>
            <person name="Tritt A."/>
            <person name="Yoshinaga Y."/>
            <person name="Zwiers L.-H."/>
            <person name="Turgeon B."/>
            <person name="Goodwin S."/>
            <person name="Spatafora J."/>
            <person name="Crous P."/>
            <person name="Grigoriev I."/>
        </authorList>
    </citation>
    <scope>NUCLEOTIDE SEQUENCE</scope>
    <source>
        <strain evidence="6">CBS 122368</strain>
    </source>
</reference>
<dbReference type="PANTHER" id="PTHR44329:SF288">
    <property type="entry name" value="MITOGEN-ACTIVATED PROTEIN KINASE KINASE KINASE 20"/>
    <property type="match status" value="1"/>
</dbReference>
<name>A0A6A6IJ93_9PLEO</name>
<dbReference type="Pfam" id="PF00069">
    <property type="entry name" value="Pkinase"/>
    <property type="match status" value="1"/>
</dbReference>
<dbReference type="OrthoDB" id="5979581at2759"/>
<keyword evidence="2" id="KW-0547">Nucleotide-binding</keyword>
<dbReference type="PANTHER" id="PTHR44329">
    <property type="entry name" value="SERINE/THREONINE-PROTEIN KINASE TNNI3K-RELATED"/>
    <property type="match status" value="1"/>
</dbReference>
<dbReference type="RefSeq" id="XP_033684644.1">
    <property type="nucleotide sequence ID" value="XM_033821577.1"/>
</dbReference>
<dbReference type="EMBL" id="ML987194">
    <property type="protein sequence ID" value="KAF2249640.1"/>
    <property type="molecule type" value="Genomic_DNA"/>
</dbReference>
<dbReference type="GO" id="GO:0005524">
    <property type="term" value="F:ATP binding"/>
    <property type="evidence" value="ECO:0007669"/>
    <property type="project" value="UniProtKB-KW"/>
</dbReference>
<keyword evidence="1" id="KW-0808">Transferase</keyword>